<evidence type="ECO:0000313" key="1">
    <source>
        <dbReference type="EMBL" id="PYH70299.1"/>
    </source>
</evidence>
<dbReference type="RefSeq" id="XP_025564093.1">
    <property type="nucleotide sequence ID" value="XM_025706483.1"/>
</dbReference>
<dbReference type="GeneID" id="37211075"/>
<sequence>MDDACGLFLFSCHPLPIYILLTVLCSIKDAFIINIEDNQTRAHVDCNRANTYCVGIEPLCIPDEREQSPAVHHSSRQNADLSTAIYGTLADQYHNF</sequence>
<dbReference type="AlphaFoldDB" id="A0A319BDI1"/>
<organism evidence="1 2">
    <name type="scientific">Aspergillus vadensis (strain CBS 113365 / IMI 142717 / IBT 24658)</name>
    <dbReference type="NCBI Taxonomy" id="1448311"/>
    <lineage>
        <taxon>Eukaryota</taxon>
        <taxon>Fungi</taxon>
        <taxon>Dikarya</taxon>
        <taxon>Ascomycota</taxon>
        <taxon>Pezizomycotina</taxon>
        <taxon>Eurotiomycetes</taxon>
        <taxon>Eurotiomycetidae</taxon>
        <taxon>Eurotiales</taxon>
        <taxon>Aspergillaceae</taxon>
        <taxon>Aspergillus</taxon>
        <taxon>Aspergillus subgen. Circumdati</taxon>
    </lineage>
</organism>
<gene>
    <name evidence="1" type="ORF">BO88DRAFT_403933</name>
</gene>
<protein>
    <submittedName>
        <fullName evidence="1">Uncharacterized protein</fullName>
    </submittedName>
</protein>
<reference evidence="1" key="1">
    <citation type="submission" date="2016-12" db="EMBL/GenBank/DDBJ databases">
        <title>The genomes of Aspergillus section Nigri reveals drivers in fungal speciation.</title>
        <authorList>
            <consortium name="DOE Joint Genome Institute"/>
            <person name="Vesth T.C."/>
            <person name="Nybo J."/>
            <person name="Theobald S."/>
            <person name="Brandl J."/>
            <person name="Frisvad J.C."/>
            <person name="Nielsen K.F."/>
            <person name="Lyhne E.K."/>
            <person name="Kogle M.E."/>
            <person name="Kuo A."/>
            <person name="Riley R."/>
            <person name="Clum A."/>
            <person name="Nolan M."/>
            <person name="Lipzen A."/>
            <person name="Salamov A."/>
            <person name="Henrissat B."/>
            <person name="Wiebenga A."/>
            <person name="De Vries R.P."/>
            <person name="Grigoriev I.V."/>
            <person name="Mortensen U.H."/>
            <person name="Andersen M.R."/>
            <person name="Baker S.E."/>
        </authorList>
    </citation>
    <scope>NUCLEOTIDE SEQUENCE [LARGE SCALE GENOMIC DNA]</scope>
    <source>
        <strain evidence="1">CBS 113365</strain>
    </source>
</reference>
<evidence type="ECO:0000313" key="2">
    <source>
        <dbReference type="Proteomes" id="UP000248405"/>
    </source>
</evidence>
<dbReference type="EMBL" id="KZ821621">
    <property type="protein sequence ID" value="PYH70299.1"/>
    <property type="molecule type" value="Genomic_DNA"/>
</dbReference>
<name>A0A319BDI1_ASPVC</name>
<keyword evidence="2" id="KW-1185">Reference proteome</keyword>
<accession>A0A319BDI1</accession>
<proteinExistence type="predicted"/>
<dbReference type="Proteomes" id="UP000248405">
    <property type="component" value="Unassembled WGS sequence"/>
</dbReference>